<dbReference type="EMBL" id="KN823030">
    <property type="protein sequence ID" value="KIO26060.1"/>
    <property type="molecule type" value="Genomic_DNA"/>
</dbReference>
<dbReference type="SUPFAM" id="SSF57180">
    <property type="entry name" value="Cellulose-binding domain"/>
    <property type="match status" value="1"/>
</dbReference>
<keyword evidence="1 3" id="KW-0732">Signal</keyword>
<protein>
    <submittedName>
        <fullName evidence="5">Carbohydrate-binding module family 1 protein</fullName>
    </submittedName>
</protein>
<keyword evidence="6" id="KW-1185">Reference proteome</keyword>
<dbReference type="PROSITE" id="PS00562">
    <property type="entry name" value="CBM1_1"/>
    <property type="match status" value="1"/>
</dbReference>
<dbReference type="SMART" id="SM00236">
    <property type="entry name" value="fCBD"/>
    <property type="match status" value="1"/>
</dbReference>
<dbReference type="PROSITE" id="PS51164">
    <property type="entry name" value="CBM1_2"/>
    <property type="match status" value="1"/>
</dbReference>
<dbReference type="InterPro" id="IPR035971">
    <property type="entry name" value="CBD_sf"/>
</dbReference>
<feature type="region of interest" description="Disordered" evidence="2">
    <location>
        <begin position="62"/>
        <end position="84"/>
    </location>
</feature>
<sequence>MFSSALLFAFGLSLSLTVKAATAGPWQQCGGITYKGPIECDPGWVCTYQNSYYSQCIPGGTTKATTSTPTSTRSSSSTSRTTTTTQCPYAIARATGTPIGAITEGTPFYGYYLQRDSTTNEAVLIPDPFAPQISYGTSIYRLEYISANATCISRVYLHITASPSSSPSYKQIYWLPNNALTFSWKSDPNQVLQTVTTNNGYSLNWGDHDWFLACFQGGKWKVYLQTGSDAPAGVTCVATQLKLGLVVAE</sequence>
<evidence type="ECO:0000256" key="2">
    <source>
        <dbReference type="SAM" id="MobiDB-lite"/>
    </source>
</evidence>
<dbReference type="GO" id="GO:0030248">
    <property type="term" value="F:cellulose binding"/>
    <property type="evidence" value="ECO:0007669"/>
    <property type="project" value="InterPro"/>
</dbReference>
<dbReference type="AlphaFoldDB" id="A0A0C3Q8D7"/>
<dbReference type="Proteomes" id="UP000054248">
    <property type="component" value="Unassembled WGS sequence"/>
</dbReference>
<dbReference type="GO" id="GO:0005576">
    <property type="term" value="C:extracellular region"/>
    <property type="evidence" value="ECO:0007669"/>
    <property type="project" value="InterPro"/>
</dbReference>
<evidence type="ECO:0000313" key="5">
    <source>
        <dbReference type="EMBL" id="KIO26060.1"/>
    </source>
</evidence>
<dbReference type="GO" id="GO:0005975">
    <property type="term" value="P:carbohydrate metabolic process"/>
    <property type="evidence" value="ECO:0007669"/>
    <property type="project" value="InterPro"/>
</dbReference>
<evidence type="ECO:0000256" key="3">
    <source>
        <dbReference type="SAM" id="SignalP"/>
    </source>
</evidence>
<evidence type="ECO:0000259" key="4">
    <source>
        <dbReference type="PROSITE" id="PS51164"/>
    </source>
</evidence>
<dbReference type="Pfam" id="PF00734">
    <property type="entry name" value="CBM_1"/>
    <property type="match status" value="1"/>
</dbReference>
<feature type="chain" id="PRO_5002168626" evidence="3">
    <location>
        <begin position="24"/>
        <end position="249"/>
    </location>
</feature>
<reference evidence="5 6" key="1">
    <citation type="submission" date="2014-04" db="EMBL/GenBank/DDBJ databases">
        <authorList>
            <consortium name="DOE Joint Genome Institute"/>
            <person name="Kuo A."/>
            <person name="Girlanda M."/>
            <person name="Perotto S."/>
            <person name="Kohler A."/>
            <person name="Nagy L.G."/>
            <person name="Floudas D."/>
            <person name="Copeland A."/>
            <person name="Barry K.W."/>
            <person name="Cichocki N."/>
            <person name="Veneault-Fourrey C."/>
            <person name="LaButti K."/>
            <person name="Lindquist E.A."/>
            <person name="Lipzen A."/>
            <person name="Lundell T."/>
            <person name="Morin E."/>
            <person name="Murat C."/>
            <person name="Sun H."/>
            <person name="Tunlid A."/>
            <person name="Henrissat B."/>
            <person name="Grigoriev I.V."/>
            <person name="Hibbett D.S."/>
            <person name="Martin F."/>
            <person name="Nordberg H.P."/>
            <person name="Cantor M.N."/>
            <person name="Hua S.X."/>
        </authorList>
    </citation>
    <scope>NUCLEOTIDE SEQUENCE [LARGE SCALE GENOMIC DNA]</scope>
    <source>
        <strain evidence="5 6">MUT 4182</strain>
    </source>
</reference>
<organism evidence="5 6">
    <name type="scientific">Tulasnella calospora MUT 4182</name>
    <dbReference type="NCBI Taxonomy" id="1051891"/>
    <lineage>
        <taxon>Eukaryota</taxon>
        <taxon>Fungi</taxon>
        <taxon>Dikarya</taxon>
        <taxon>Basidiomycota</taxon>
        <taxon>Agaricomycotina</taxon>
        <taxon>Agaricomycetes</taxon>
        <taxon>Cantharellales</taxon>
        <taxon>Tulasnellaceae</taxon>
        <taxon>Tulasnella</taxon>
    </lineage>
</organism>
<feature type="signal peptide" evidence="3">
    <location>
        <begin position="1"/>
        <end position="23"/>
    </location>
</feature>
<name>A0A0C3Q8D7_9AGAM</name>
<dbReference type="OrthoDB" id="3218127at2759"/>
<evidence type="ECO:0000256" key="1">
    <source>
        <dbReference type="ARBA" id="ARBA00022729"/>
    </source>
</evidence>
<feature type="domain" description="CBM1" evidence="4">
    <location>
        <begin position="21"/>
        <end position="57"/>
    </location>
</feature>
<evidence type="ECO:0000313" key="6">
    <source>
        <dbReference type="Proteomes" id="UP000054248"/>
    </source>
</evidence>
<dbReference type="InterPro" id="IPR000254">
    <property type="entry name" value="CBD"/>
</dbReference>
<proteinExistence type="predicted"/>
<gene>
    <name evidence="5" type="ORF">M407DRAFT_235799</name>
</gene>
<reference evidence="6" key="2">
    <citation type="submission" date="2015-01" db="EMBL/GenBank/DDBJ databases">
        <title>Evolutionary Origins and Diversification of the Mycorrhizal Mutualists.</title>
        <authorList>
            <consortium name="DOE Joint Genome Institute"/>
            <consortium name="Mycorrhizal Genomics Consortium"/>
            <person name="Kohler A."/>
            <person name="Kuo A."/>
            <person name="Nagy L.G."/>
            <person name="Floudas D."/>
            <person name="Copeland A."/>
            <person name="Barry K.W."/>
            <person name="Cichocki N."/>
            <person name="Veneault-Fourrey C."/>
            <person name="LaButti K."/>
            <person name="Lindquist E.A."/>
            <person name="Lipzen A."/>
            <person name="Lundell T."/>
            <person name="Morin E."/>
            <person name="Murat C."/>
            <person name="Riley R."/>
            <person name="Ohm R."/>
            <person name="Sun H."/>
            <person name="Tunlid A."/>
            <person name="Henrissat B."/>
            <person name="Grigoriev I.V."/>
            <person name="Hibbett D.S."/>
            <person name="Martin F."/>
        </authorList>
    </citation>
    <scope>NUCLEOTIDE SEQUENCE [LARGE SCALE GENOMIC DNA]</scope>
    <source>
        <strain evidence="6">MUT 4182</strain>
    </source>
</reference>
<dbReference type="HOGENOM" id="CLU_066055_2_0_1"/>
<accession>A0A0C3Q8D7</accession>